<feature type="compositionally biased region" description="Polar residues" evidence="1">
    <location>
        <begin position="460"/>
        <end position="485"/>
    </location>
</feature>
<feature type="compositionally biased region" description="Polar residues" evidence="1">
    <location>
        <begin position="646"/>
        <end position="655"/>
    </location>
</feature>
<name>A0A5C3MS28_9AGAM</name>
<feature type="region of interest" description="Disordered" evidence="1">
    <location>
        <begin position="15"/>
        <end position="55"/>
    </location>
</feature>
<feature type="compositionally biased region" description="Low complexity" evidence="1">
    <location>
        <begin position="551"/>
        <end position="579"/>
    </location>
</feature>
<dbReference type="STRING" id="5364.A0A5C3MS28"/>
<evidence type="ECO:0000256" key="1">
    <source>
        <dbReference type="SAM" id="MobiDB-lite"/>
    </source>
</evidence>
<proteinExistence type="predicted"/>
<feature type="compositionally biased region" description="Basic and acidic residues" evidence="1">
    <location>
        <begin position="186"/>
        <end position="195"/>
    </location>
</feature>
<feature type="compositionally biased region" description="Low complexity" evidence="1">
    <location>
        <begin position="409"/>
        <end position="451"/>
    </location>
</feature>
<feature type="region of interest" description="Disordered" evidence="1">
    <location>
        <begin position="102"/>
        <end position="660"/>
    </location>
</feature>
<dbReference type="OrthoDB" id="3255291at2759"/>
<dbReference type="EMBL" id="ML213523">
    <property type="protein sequence ID" value="TFK47595.1"/>
    <property type="molecule type" value="Genomic_DNA"/>
</dbReference>
<feature type="compositionally biased region" description="Low complexity" evidence="1">
    <location>
        <begin position="352"/>
        <end position="383"/>
    </location>
</feature>
<feature type="compositionally biased region" description="Polar residues" evidence="1">
    <location>
        <begin position="585"/>
        <end position="630"/>
    </location>
</feature>
<organism evidence="2 3">
    <name type="scientific">Heliocybe sulcata</name>
    <dbReference type="NCBI Taxonomy" id="5364"/>
    <lineage>
        <taxon>Eukaryota</taxon>
        <taxon>Fungi</taxon>
        <taxon>Dikarya</taxon>
        <taxon>Basidiomycota</taxon>
        <taxon>Agaricomycotina</taxon>
        <taxon>Agaricomycetes</taxon>
        <taxon>Gloeophyllales</taxon>
        <taxon>Gloeophyllaceae</taxon>
        <taxon>Heliocybe</taxon>
    </lineage>
</organism>
<sequence>MSYLTQQQYQALLTRPPPANWSGTWPPPVGSGPWPPGFPGPPPPPPGVPVNPQNWQRGQWVFNPAFRSAAGGATGGMPANFGQWAAPWQHWGVPSAQVPAGYNAHKRQQKQPDPSYWNTKLGDNGLGLENMHIRNDPAPPELHAPNTPWTWAPRELDAVEPDSQARARDARTQPQPQPSSRQAQARSEEHERARETLPPPRRASDDAYRQLQGHSSRDERERTLGRYGVDRPRDHRRQSSEPAPSGSVGRHSLVSERQRSNSTQRSHSHSQHHREREPETFTAKRELQPTFSPSIVRTPEYYRRNGSGSTGASSPTRQNSSSRSLGTIPETSPTPVSGERGQPLRAHATAPAQSFSSSRHVSSSAVSSASASASMSNITNAASFTEEPEPELLSPLVGVTPRMTTVDQRGSSSESRFRPSGSGAEYRTISTSDSLDSRSTTATSSRTSTMDGRSSAAPVSRSNTVDGRSRAVPSSRTSGQRTAVPSSRAVPSDPPLTSSRSTLLTHHSADTPAQRPLTRHHSEPIVVSENITPIPIPAPVPPSRNRPTPHPRTNTLPPSQQISRSSSSTSASSSDSASAPIYSRPSVSSNLNTSPMYSRPPTSASPIYSQPSSTPSPLYSQPSSNPSPMYSQPLDPKPSPVYSRPPTRSNNSSQPRRVREGYWNRRGDYLTPDLYVVYAPHDRAHPPDLADYPSEREGYRNHEGRFIRFDESRKELPDSIPLRGMPPRIPYERFVQYMYV</sequence>
<feature type="compositionally biased region" description="Basic and acidic residues" evidence="1">
    <location>
        <begin position="215"/>
        <end position="239"/>
    </location>
</feature>
<feature type="compositionally biased region" description="Low complexity" evidence="1">
    <location>
        <begin position="313"/>
        <end position="324"/>
    </location>
</feature>
<dbReference type="AlphaFoldDB" id="A0A5C3MS28"/>
<accession>A0A5C3MS28</accession>
<feature type="compositionally biased region" description="Pro residues" evidence="1">
    <location>
        <begin position="15"/>
        <end position="49"/>
    </location>
</feature>
<dbReference type="Proteomes" id="UP000305948">
    <property type="component" value="Unassembled WGS sequence"/>
</dbReference>
<feature type="compositionally biased region" description="Low complexity" evidence="1">
    <location>
        <begin position="172"/>
        <end position="185"/>
    </location>
</feature>
<reference evidence="2 3" key="1">
    <citation type="journal article" date="2019" name="Nat. Ecol. Evol.">
        <title>Megaphylogeny resolves global patterns of mushroom evolution.</title>
        <authorList>
            <person name="Varga T."/>
            <person name="Krizsan K."/>
            <person name="Foldi C."/>
            <person name="Dima B."/>
            <person name="Sanchez-Garcia M."/>
            <person name="Sanchez-Ramirez S."/>
            <person name="Szollosi G.J."/>
            <person name="Szarkandi J.G."/>
            <person name="Papp V."/>
            <person name="Albert L."/>
            <person name="Andreopoulos W."/>
            <person name="Angelini C."/>
            <person name="Antonin V."/>
            <person name="Barry K.W."/>
            <person name="Bougher N.L."/>
            <person name="Buchanan P."/>
            <person name="Buyck B."/>
            <person name="Bense V."/>
            <person name="Catcheside P."/>
            <person name="Chovatia M."/>
            <person name="Cooper J."/>
            <person name="Damon W."/>
            <person name="Desjardin D."/>
            <person name="Finy P."/>
            <person name="Geml J."/>
            <person name="Haridas S."/>
            <person name="Hughes K."/>
            <person name="Justo A."/>
            <person name="Karasinski D."/>
            <person name="Kautmanova I."/>
            <person name="Kiss B."/>
            <person name="Kocsube S."/>
            <person name="Kotiranta H."/>
            <person name="LaButti K.M."/>
            <person name="Lechner B.E."/>
            <person name="Liimatainen K."/>
            <person name="Lipzen A."/>
            <person name="Lukacs Z."/>
            <person name="Mihaltcheva S."/>
            <person name="Morgado L.N."/>
            <person name="Niskanen T."/>
            <person name="Noordeloos M.E."/>
            <person name="Ohm R.A."/>
            <person name="Ortiz-Santana B."/>
            <person name="Ovrebo C."/>
            <person name="Racz N."/>
            <person name="Riley R."/>
            <person name="Savchenko A."/>
            <person name="Shiryaev A."/>
            <person name="Soop K."/>
            <person name="Spirin V."/>
            <person name="Szebenyi C."/>
            <person name="Tomsovsky M."/>
            <person name="Tulloss R.E."/>
            <person name="Uehling J."/>
            <person name="Grigoriev I.V."/>
            <person name="Vagvolgyi C."/>
            <person name="Papp T."/>
            <person name="Martin F.M."/>
            <person name="Miettinen O."/>
            <person name="Hibbett D.S."/>
            <person name="Nagy L.G."/>
        </authorList>
    </citation>
    <scope>NUCLEOTIDE SEQUENCE [LARGE SCALE GENOMIC DNA]</scope>
    <source>
        <strain evidence="2 3">OMC1185</strain>
    </source>
</reference>
<feature type="compositionally biased region" description="Low complexity" evidence="1">
    <location>
        <begin position="495"/>
        <end position="506"/>
    </location>
</feature>
<keyword evidence="3" id="KW-1185">Reference proteome</keyword>
<protein>
    <submittedName>
        <fullName evidence="2">Uncharacterized protein</fullName>
    </submittedName>
</protein>
<evidence type="ECO:0000313" key="3">
    <source>
        <dbReference type="Proteomes" id="UP000305948"/>
    </source>
</evidence>
<feature type="compositionally biased region" description="Pro residues" evidence="1">
    <location>
        <begin position="534"/>
        <end position="550"/>
    </location>
</feature>
<feature type="compositionally biased region" description="Basic and acidic residues" evidence="1">
    <location>
        <begin position="274"/>
        <end position="287"/>
    </location>
</feature>
<evidence type="ECO:0000313" key="2">
    <source>
        <dbReference type="EMBL" id="TFK47595.1"/>
    </source>
</evidence>
<gene>
    <name evidence="2" type="ORF">OE88DRAFT_1771187</name>
</gene>